<dbReference type="InterPro" id="IPR036638">
    <property type="entry name" value="HLH_DNA-bd_sf"/>
</dbReference>
<evidence type="ECO:0000313" key="4">
    <source>
        <dbReference type="Proteomes" id="UP001497525"/>
    </source>
</evidence>
<gene>
    <name evidence="3" type="ORF">CDAUBV1_LOCUS17172</name>
</gene>
<dbReference type="GO" id="GO:0046983">
    <property type="term" value="F:protein dimerization activity"/>
    <property type="evidence" value="ECO:0007669"/>
    <property type="project" value="InterPro"/>
</dbReference>
<evidence type="ECO:0000313" key="3">
    <source>
        <dbReference type="EMBL" id="CAL5141871.1"/>
    </source>
</evidence>
<dbReference type="InterPro" id="IPR011598">
    <property type="entry name" value="bHLH_dom"/>
</dbReference>
<dbReference type="AlphaFoldDB" id="A0AAV2U0A5"/>
<dbReference type="Proteomes" id="UP001497525">
    <property type="component" value="Unassembled WGS sequence"/>
</dbReference>
<feature type="region of interest" description="Disordered" evidence="1">
    <location>
        <begin position="291"/>
        <end position="333"/>
    </location>
</feature>
<dbReference type="Pfam" id="PF00010">
    <property type="entry name" value="HLH"/>
    <property type="match status" value="1"/>
</dbReference>
<comment type="caution">
    <text evidence="3">The sequence shown here is derived from an EMBL/GenBank/DDBJ whole genome shotgun (WGS) entry which is preliminary data.</text>
</comment>
<feature type="domain" description="BHLH" evidence="2">
    <location>
        <begin position="81"/>
        <end position="138"/>
    </location>
</feature>
<feature type="region of interest" description="Disordered" evidence="1">
    <location>
        <begin position="170"/>
        <end position="192"/>
    </location>
</feature>
<evidence type="ECO:0000259" key="2">
    <source>
        <dbReference type="PROSITE" id="PS50888"/>
    </source>
</evidence>
<dbReference type="PROSITE" id="PS50888">
    <property type="entry name" value="BHLH"/>
    <property type="match status" value="1"/>
</dbReference>
<evidence type="ECO:0000256" key="1">
    <source>
        <dbReference type="SAM" id="MobiDB-lite"/>
    </source>
</evidence>
<proteinExistence type="predicted"/>
<dbReference type="Gene3D" id="4.10.280.10">
    <property type="entry name" value="Helix-loop-helix DNA-binding domain"/>
    <property type="match status" value="1"/>
</dbReference>
<accession>A0AAV2U0A5</accession>
<feature type="region of interest" description="Disordered" evidence="1">
    <location>
        <begin position="215"/>
        <end position="250"/>
    </location>
</feature>
<sequence>MFSTSGDFRPQDYIPPIYSCQPIQPPCCYPSSANIIPPATTQHTTQSANCFTPFVQHPLKPANGGRRGRRSAIPIEQREQCRRLKKQNMERRRRACISDKMNALHNLAMNIIGMDPNTNPKVEKADILRTCYSVLEGVTKIAKEEPELRSRLYQLRSKIIESASSTKPVTEDTWASESEKENVPVMTPSSSTYSSSQKLPIKLLRRQGVWQSTPVSHHPLKSIQNSTDLPDSGIQTTFDTSISHKPDMSPPTSMRLTNISVLTSPSANIGAASQSSRSAYSELQVMDFRIPEKRRSIPPTRFTTPDSHAPANAEASMDSYSSQQPSVWRPYLD</sequence>
<reference evidence="3" key="1">
    <citation type="submission" date="2024-06" db="EMBL/GenBank/DDBJ databases">
        <authorList>
            <person name="Liu X."/>
            <person name="Lenzi L."/>
            <person name="Haldenby T S."/>
            <person name="Uol C."/>
        </authorList>
    </citation>
    <scope>NUCLEOTIDE SEQUENCE</scope>
</reference>
<name>A0AAV2U0A5_CALDB</name>
<dbReference type="SUPFAM" id="SSF47459">
    <property type="entry name" value="HLH, helix-loop-helix DNA-binding domain"/>
    <property type="match status" value="1"/>
</dbReference>
<protein>
    <recommendedName>
        <fullName evidence="2">BHLH domain-containing protein</fullName>
    </recommendedName>
</protein>
<dbReference type="EMBL" id="CAXLJL010000933">
    <property type="protein sequence ID" value="CAL5141871.1"/>
    <property type="molecule type" value="Genomic_DNA"/>
</dbReference>
<feature type="compositionally biased region" description="Polar residues" evidence="1">
    <location>
        <begin position="222"/>
        <end position="241"/>
    </location>
</feature>
<organism evidence="3 4">
    <name type="scientific">Calicophoron daubneyi</name>
    <name type="common">Rumen fluke</name>
    <name type="synonym">Paramphistomum daubneyi</name>
    <dbReference type="NCBI Taxonomy" id="300641"/>
    <lineage>
        <taxon>Eukaryota</taxon>
        <taxon>Metazoa</taxon>
        <taxon>Spiralia</taxon>
        <taxon>Lophotrochozoa</taxon>
        <taxon>Platyhelminthes</taxon>
        <taxon>Trematoda</taxon>
        <taxon>Digenea</taxon>
        <taxon>Plagiorchiida</taxon>
        <taxon>Pronocephalata</taxon>
        <taxon>Paramphistomoidea</taxon>
        <taxon>Paramphistomidae</taxon>
        <taxon>Calicophoron</taxon>
    </lineage>
</organism>